<reference evidence="1 2" key="1">
    <citation type="submission" date="2016-11" db="EMBL/GenBank/DDBJ databases">
        <authorList>
            <person name="Jaros S."/>
            <person name="Januszkiewicz K."/>
            <person name="Wedrychowicz H."/>
        </authorList>
    </citation>
    <scope>NUCLEOTIDE SEQUENCE [LARGE SCALE GENOMIC DNA]</scope>
    <source>
        <strain evidence="1 2">DSM 21986</strain>
    </source>
</reference>
<proteinExistence type="predicted"/>
<evidence type="ECO:0000313" key="2">
    <source>
        <dbReference type="Proteomes" id="UP000184041"/>
    </source>
</evidence>
<gene>
    <name evidence="1" type="ORF">SAMN05443144_11071</name>
</gene>
<accession>A0A1M5CSC1</accession>
<keyword evidence="2" id="KW-1185">Reference proteome</keyword>
<dbReference type="Proteomes" id="UP000184041">
    <property type="component" value="Unassembled WGS sequence"/>
</dbReference>
<protein>
    <submittedName>
        <fullName evidence="1">Uncharacterized protein</fullName>
    </submittedName>
</protein>
<dbReference type="EMBL" id="FQUS01000010">
    <property type="protein sequence ID" value="SHF57527.1"/>
    <property type="molecule type" value="Genomic_DNA"/>
</dbReference>
<dbReference type="AlphaFoldDB" id="A0A1M5CSC1"/>
<evidence type="ECO:0000313" key="1">
    <source>
        <dbReference type="EMBL" id="SHF57527.1"/>
    </source>
</evidence>
<sequence>MMLGDTRMWIYLHPELCRLFNIERFIWYMVNRKINQNLSYG</sequence>
<organism evidence="1 2">
    <name type="scientific">Fodinibius roseus</name>
    <dbReference type="NCBI Taxonomy" id="1194090"/>
    <lineage>
        <taxon>Bacteria</taxon>
        <taxon>Pseudomonadati</taxon>
        <taxon>Balneolota</taxon>
        <taxon>Balneolia</taxon>
        <taxon>Balneolales</taxon>
        <taxon>Balneolaceae</taxon>
        <taxon>Fodinibius</taxon>
    </lineage>
</organism>
<name>A0A1M5CSC1_9BACT</name>